<gene>
    <name evidence="3" type="ORF">AB5J49_02995</name>
</gene>
<feature type="transmembrane region" description="Helical" evidence="2">
    <location>
        <begin position="128"/>
        <end position="146"/>
    </location>
</feature>
<proteinExistence type="predicted"/>
<feature type="region of interest" description="Disordered" evidence="1">
    <location>
        <begin position="1"/>
        <end position="34"/>
    </location>
</feature>
<keyword evidence="2" id="KW-0472">Membrane</keyword>
<name>A0AB39PRH9_9ACTN</name>
<dbReference type="AlphaFoldDB" id="A0AB39PRH9"/>
<sequence>MTYPDENRYPPPASPGWPLPHTDPQSYGYDAPRYDGPRYDPYGQARRYEPYGQAPRYDPYAQAPWDEPYAQETHGHSADLAALRSAYRLLRRTSTLTALGSFVLYVVLSCGAPGLMGSKIAGELSLGMALGVLQLVVTFVAVFWYGRSAQRSVDPLAHVVREQAVTAGRHAGVTR</sequence>
<feature type="transmembrane region" description="Helical" evidence="2">
    <location>
        <begin position="96"/>
        <end position="116"/>
    </location>
</feature>
<organism evidence="3">
    <name type="scientific">Streptomyces sp. R28</name>
    <dbReference type="NCBI Taxonomy" id="3238628"/>
    <lineage>
        <taxon>Bacteria</taxon>
        <taxon>Bacillati</taxon>
        <taxon>Actinomycetota</taxon>
        <taxon>Actinomycetes</taxon>
        <taxon>Kitasatosporales</taxon>
        <taxon>Streptomycetaceae</taxon>
        <taxon>Streptomyces</taxon>
    </lineage>
</organism>
<dbReference type="PANTHER" id="PTHR38441:SF1">
    <property type="entry name" value="MEMBRANE PROTEIN"/>
    <property type="match status" value="1"/>
</dbReference>
<accession>A0AB39PRH9</accession>
<dbReference type="Pfam" id="PF04341">
    <property type="entry name" value="DUF485"/>
    <property type="match status" value="1"/>
</dbReference>
<dbReference type="EMBL" id="CP163439">
    <property type="protein sequence ID" value="XDQ32403.1"/>
    <property type="molecule type" value="Genomic_DNA"/>
</dbReference>
<feature type="compositionally biased region" description="Pro residues" evidence="1">
    <location>
        <begin position="9"/>
        <end position="18"/>
    </location>
</feature>
<dbReference type="PANTHER" id="PTHR38441">
    <property type="entry name" value="INTEGRAL MEMBRANE PROTEIN-RELATED"/>
    <property type="match status" value="1"/>
</dbReference>
<dbReference type="InterPro" id="IPR007436">
    <property type="entry name" value="DUF485"/>
</dbReference>
<evidence type="ECO:0000256" key="2">
    <source>
        <dbReference type="SAM" id="Phobius"/>
    </source>
</evidence>
<reference evidence="3" key="1">
    <citation type="submission" date="2024-07" db="EMBL/GenBank/DDBJ databases">
        <authorList>
            <person name="Yu S.T."/>
        </authorList>
    </citation>
    <scope>NUCLEOTIDE SEQUENCE</scope>
    <source>
        <strain evidence="3">R28</strain>
    </source>
</reference>
<keyword evidence="2" id="KW-0812">Transmembrane</keyword>
<protein>
    <submittedName>
        <fullName evidence="3">DUF485 domain-containing protein</fullName>
    </submittedName>
</protein>
<evidence type="ECO:0000256" key="1">
    <source>
        <dbReference type="SAM" id="MobiDB-lite"/>
    </source>
</evidence>
<evidence type="ECO:0000313" key="3">
    <source>
        <dbReference type="EMBL" id="XDQ32403.1"/>
    </source>
</evidence>
<keyword evidence="2" id="KW-1133">Transmembrane helix</keyword>
<dbReference type="RefSeq" id="WP_369166906.1">
    <property type="nucleotide sequence ID" value="NZ_CP163439.1"/>
</dbReference>